<feature type="transmembrane region" description="Helical" evidence="1">
    <location>
        <begin position="92"/>
        <end position="112"/>
    </location>
</feature>
<evidence type="ECO:0000313" key="2">
    <source>
        <dbReference type="EMBL" id="TDQ33187.1"/>
    </source>
</evidence>
<keyword evidence="1" id="KW-0812">Transmembrane</keyword>
<gene>
    <name evidence="2" type="ORF">CLV82_1025</name>
</gene>
<evidence type="ECO:0000313" key="3">
    <source>
        <dbReference type="Proteomes" id="UP000295468"/>
    </source>
</evidence>
<name>A0A4R6TS83_9FLAO</name>
<sequence length="118" mass="13890">MMKEKLIVLKEADLTNNCPECFAQDLRLTFYQKESYGKLFHRTTRNLSHEIQCRKCGSVIYPVQWTQDIDRTFEYYQKLVSPNRSSIRFTTLFYVLMLLLIVLVGAGTYMFIQGGFPE</sequence>
<dbReference type="AlphaFoldDB" id="A0A4R6TS83"/>
<keyword evidence="1" id="KW-1133">Transmembrane helix</keyword>
<evidence type="ECO:0000256" key="1">
    <source>
        <dbReference type="SAM" id="Phobius"/>
    </source>
</evidence>
<comment type="caution">
    <text evidence="2">The sequence shown here is derived from an EMBL/GenBank/DDBJ whole genome shotgun (WGS) entry which is preliminary data.</text>
</comment>
<organism evidence="2 3">
    <name type="scientific">Zeaxanthinibacter enoshimensis</name>
    <dbReference type="NCBI Taxonomy" id="392009"/>
    <lineage>
        <taxon>Bacteria</taxon>
        <taxon>Pseudomonadati</taxon>
        <taxon>Bacteroidota</taxon>
        <taxon>Flavobacteriia</taxon>
        <taxon>Flavobacteriales</taxon>
        <taxon>Flavobacteriaceae</taxon>
        <taxon>Zeaxanthinibacter</taxon>
    </lineage>
</organism>
<dbReference type="EMBL" id="SNYI01000001">
    <property type="protein sequence ID" value="TDQ33187.1"/>
    <property type="molecule type" value="Genomic_DNA"/>
</dbReference>
<dbReference type="RefSeq" id="WP_133643194.1">
    <property type="nucleotide sequence ID" value="NZ_SNYI01000001.1"/>
</dbReference>
<reference evidence="2 3" key="1">
    <citation type="submission" date="2019-03" db="EMBL/GenBank/DDBJ databases">
        <title>Genomic Encyclopedia of Archaeal and Bacterial Type Strains, Phase II (KMG-II): from individual species to whole genera.</title>
        <authorList>
            <person name="Goeker M."/>
        </authorList>
    </citation>
    <scope>NUCLEOTIDE SEQUENCE [LARGE SCALE GENOMIC DNA]</scope>
    <source>
        <strain evidence="2 3">DSM 18435</strain>
    </source>
</reference>
<protein>
    <submittedName>
        <fullName evidence="2">Uncharacterized protein</fullName>
    </submittedName>
</protein>
<dbReference type="Proteomes" id="UP000295468">
    <property type="component" value="Unassembled WGS sequence"/>
</dbReference>
<proteinExistence type="predicted"/>
<keyword evidence="3" id="KW-1185">Reference proteome</keyword>
<keyword evidence="1" id="KW-0472">Membrane</keyword>
<accession>A0A4R6TS83</accession>
<dbReference type="OrthoDB" id="1139350at2"/>